<accession>A0ABQ5K7A7</accession>
<sequence length="265" mass="29274">PQITLSSRQTRTADKEEIAELVERTTNAQTPRNSEKKIERTRASKSHIKKTVDKELEVNLTDLALDHMTFYAQKPYSKSSITLTELAGLATNGESLSERNQAAKDLQTRMSHKKHNADSLVRDGKSGKAYSRCNDTSPGSSISWQTIDKVPAWESSSILSVSTELIKKTLDRIHNTAISGVTGITGQAFKLACNNDHERAFLKQSVNNFLNTGNIDRVVCLKRLIALPKGEDKIRPVTPGEVVGKVFGEVLRSYLEGPVKKLLGD</sequence>
<protein>
    <submittedName>
        <fullName evidence="2">Uncharacterized protein</fullName>
    </submittedName>
</protein>
<dbReference type="EMBL" id="BQXS01007747">
    <property type="protein sequence ID" value="GKT28453.1"/>
    <property type="molecule type" value="Genomic_DNA"/>
</dbReference>
<evidence type="ECO:0000256" key="1">
    <source>
        <dbReference type="SAM" id="MobiDB-lite"/>
    </source>
</evidence>
<organism evidence="2 3">
    <name type="scientific">Aduncisulcus paluster</name>
    <dbReference type="NCBI Taxonomy" id="2918883"/>
    <lineage>
        <taxon>Eukaryota</taxon>
        <taxon>Metamonada</taxon>
        <taxon>Carpediemonas-like organisms</taxon>
        <taxon>Aduncisulcus</taxon>
    </lineage>
</organism>
<comment type="caution">
    <text evidence="2">The sequence shown here is derived from an EMBL/GenBank/DDBJ whole genome shotgun (WGS) entry which is preliminary data.</text>
</comment>
<feature type="non-terminal residue" evidence="2">
    <location>
        <position position="265"/>
    </location>
</feature>
<reference evidence="2" key="1">
    <citation type="submission" date="2022-03" db="EMBL/GenBank/DDBJ databases">
        <title>Draft genome sequence of Aduncisulcus paluster, a free-living microaerophilic Fornicata.</title>
        <authorList>
            <person name="Yuyama I."/>
            <person name="Kume K."/>
            <person name="Tamura T."/>
            <person name="Inagaki Y."/>
            <person name="Hashimoto T."/>
        </authorList>
    </citation>
    <scope>NUCLEOTIDE SEQUENCE</scope>
    <source>
        <strain evidence="2">NY0171</strain>
    </source>
</reference>
<evidence type="ECO:0000313" key="2">
    <source>
        <dbReference type="EMBL" id="GKT28453.1"/>
    </source>
</evidence>
<keyword evidence="3" id="KW-1185">Reference proteome</keyword>
<feature type="region of interest" description="Disordered" evidence="1">
    <location>
        <begin position="108"/>
        <end position="128"/>
    </location>
</feature>
<evidence type="ECO:0000313" key="3">
    <source>
        <dbReference type="Proteomes" id="UP001057375"/>
    </source>
</evidence>
<gene>
    <name evidence="2" type="ORF">ADUPG1_004950</name>
</gene>
<feature type="compositionally biased region" description="Basic and acidic residues" evidence="1">
    <location>
        <begin position="11"/>
        <end position="23"/>
    </location>
</feature>
<feature type="compositionally biased region" description="Basic and acidic residues" evidence="1">
    <location>
        <begin position="33"/>
        <end position="42"/>
    </location>
</feature>
<name>A0ABQ5K7A7_9EUKA</name>
<dbReference type="Proteomes" id="UP001057375">
    <property type="component" value="Unassembled WGS sequence"/>
</dbReference>
<feature type="region of interest" description="Disordered" evidence="1">
    <location>
        <begin position="1"/>
        <end position="46"/>
    </location>
</feature>
<feature type="compositionally biased region" description="Basic and acidic residues" evidence="1">
    <location>
        <begin position="116"/>
        <end position="126"/>
    </location>
</feature>
<feature type="non-terminal residue" evidence="2">
    <location>
        <position position="1"/>
    </location>
</feature>
<feature type="compositionally biased region" description="Polar residues" evidence="1">
    <location>
        <begin position="1"/>
        <end position="10"/>
    </location>
</feature>
<proteinExistence type="predicted"/>